<sequence>MVVTYLPSQSRRKQDVPLPYTASPWKLLWADILLFIRSLWSLPGIILPLTPWNSGALDELYPSKENLRDIVVHIFLAVYQLLFLLSLPLFVILAFPALAIGMYMTLALMLNWAVCRFALNGRARILQSQVSVEHRPEHDSEHWVFINGVGAGHHWLQSNLDRLAYTFGRNITGVHNPTTGIVFDIIECLIQRNFSYATADVRNAYAIIKENLMNPKYKKVILILHSQGGIMGGLVIDWLLDEMPRELLQDLEVYTFGNAANHFNNPVKTLSPARRNESEGESPQVNPAAIVTKTIRRIEHYANSRDFVSVWGILNFANIPNRYMGRVFVRPGSGHQFVQHHLDTMFTLGKDMKVLDMNDFMEMEVEVQPDELRDRLEHDEIDFPYDEMTANDSLLQTDGHPRRKMKVKELSRLEHSFVTLKLYERDSSHAKRDIEAYEHLKSLKSSHTGTILVRTVLDKFQLPSIDGSHFHQCLIHPPLAMSLFELRNRTARKAFTEDLLKATLTHILIALDFLHSEAHVIHTDLQEKNIMLDVEDESIFVDFENGEISNPSPRKLVGDRTIYCSRKLGIPKKHGRPVLADFGEARFGSDTGTYCDDVQPFIYRSPEVLLRMPWNEKIDIWNIAVLAWDLFERGHLFNARDANKQDSESDHLAEMIAYLGPPPREMLDKSEYANNFFDTSGNIPTYYSSYFASVSVSNRWESGKWKGLAEIPSTSLEDLEVYIGDTTVAANGENFSQGQRQVLSITRAACRRSKVMLLDEATASVDHETDMHLQQLLRRMFPDSTIIAIAHRLRTIMDL</sequence>
<accession>A0A8H6Q6D3</accession>
<dbReference type="InterPro" id="IPR029058">
    <property type="entry name" value="AB_hydrolase_fold"/>
</dbReference>
<gene>
    <name evidence="3" type="ORF">CNMCM5793_002552</name>
    <name evidence="4" type="ORF">CNMCM6106_002429</name>
</gene>
<dbReference type="PANTHER" id="PTHR42044:SF1">
    <property type="entry name" value="DUF676 DOMAIN-CONTAINING PROTEIN"/>
    <property type="match status" value="1"/>
</dbReference>
<dbReference type="GO" id="GO:0004672">
    <property type="term" value="F:protein kinase activity"/>
    <property type="evidence" value="ECO:0007669"/>
    <property type="project" value="InterPro"/>
</dbReference>
<dbReference type="EMBL" id="JACBAD010001947">
    <property type="protein sequence ID" value="KAF7126130.1"/>
    <property type="molecule type" value="Genomic_DNA"/>
</dbReference>
<proteinExistence type="predicted"/>
<dbReference type="Gene3D" id="3.40.50.300">
    <property type="entry name" value="P-loop containing nucleotide triphosphate hydrolases"/>
    <property type="match status" value="1"/>
</dbReference>
<dbReference type="PROSITE" id="PS50011">
    <property type="entry name" value="PROTEIN_KINASE_DOM"/>
    <property type="match status" value="1"/>
</dbReference>
<feature type="transmembrane region" description="Helical" evidence="1">
    <location>
        <begin position="220"/>
        <end position="240"/>
    </location>
</feature>
<dbReference type="Pfam" id="PF00069">
    <property type="entry name" value="Pkinase"/>
    <property type="match status" value="1"/>
</dbReference>
<dbReference type="InterPro" id="IPR003439">
    <property type="entry name" value="ABC_transporter-like_ATP-bd"/>
</dbReference>
<dbReference type="InterPro" id="IPR027417">
    <property type="entry name" value="P-loop_NTPase"/>
</dbReference>
<feature type="transmembrane region" description="Helical" evidence="1">
    <location>
        <begin position="100"/>
        <end position="119"/>
    </location>
</feature>
<keyword evidence="1" id="KW-0812">Transmembrane</keyword>
<evidence type="ECO:0000259" key="2">
    <source>
        <dbReference type="PROSITE" id="PS50011"/>
    </source>
</evidence>
<feature type="transmembrane region" description="Helical" evidence="1">
    <location>
        <begin position="70"/>
        <end position="94"/>
    </location>
</feature>
<keyword evidence="5" id="KW-1185">Reference proteome</keyword>
<comment type="caution">
    <text evidence="4">The sequence shown here is derived from an EMBL/GenBank/DDBJ whole genome shotgun (WGS) entry which is preliminary data.</text>
</comment>
<dbReference type="Gene3D" id="1.10.510.10">
    <property type="entry name" value="Transferase(Phosphotransferase) domain 1"/>
    <property type="match status" value="1"/>
</dbReference>
<dbReference type="InterPro" id="IPR000719">
    <property type="entry name" value="Prot_kinase_dom"/>
</dbReference>
<dbReference type="Proteomes" id="UP000630445">
    <property type="component" value="Unassembled WGS sequence"/>
</dbReference>
<dbReference type="PANTHER" id="PTHR42044">
    <property type="entry name" value="DUF676 DOMAIN-CONTAINING PROTEIN-RELATED"/>
    <property type="match status" value="1"/>
</dbReference>
<dbReference type="GO" id="GO:0016887">
    <property type="term" value="F:ATP hydrolysis activity"/>
    <property type="evidence" value="ECO:0007669"/>
    <property type="project" value="InterPro"/>
</dbReference>
<dbReference type="SUPFAM" id="SSF53474">
    <property type="entry name" value="alpha/beta-Hydrolases"/>
    <property type="match status" value="1"/>
</dbReference>
<dbReference type="Pfam" id="PF00005">
    <property type="entry name" value="ABC_tran"/>
    <property type="match status" value="1"/>
</dbReference>
<feature type="transmembrane region" description="Helical" evidence="1">
    <location>
        <begin position="27"/>
        <end position="49"/>
    </location>
</feature>
<dbReference type="SMART" id="SM00220">
    <property type="entry name" value="S_TKc"/>
    <property type="match status" value="1"/>
</dbReference>
<name>A0A8H6Q6D3_9EURO</name>
<keyword evidence="1" id="KW-1133">Transmembrane helix</keyword>
<evidence type="ECO:0000313" key="3">
    <source>
        <dbReference type="EMBL" id="KAF7126130.1"/>
    </source>
</evidence>
<feature type="domain" description="Protein kinase" evidence="2">
    <location>
        <begin position="349"/>
        <end position="799"/>
    </location>
</feature>
<evidence type="ECO:0000313" key="4">
    <source>
        <dbReference type="EMBL" id="KAF7166742.1"/>
    </source>
</evidence>
<dbReference type="EMBL" id="JACBAF010002132">
    <property type="protein sequence ID" value="KAF7166742.1"/>
    <property type="molecule type" value="Genomic_DNA"/>
</dbReference>
<dbReference type="Proteomes" id="UP000662466">
    <property type="component" value="Unassembled WGS sequence"/>
</dbReference>
<keyword evidence="1" id="KW-0472">Membrane</keyword>
<organism evidence="4 6">
    <name type="scientific">Aspergillus hiratsukae</name>
    <dbReference type="NCBI Taxonomy" id="1194566"/>
    <lineage>
        <taxon>Eukaryota</taxon>
        <taxon>Fungi</taxon>
        <taxon>Dikarya</taxon>
        <taxon>Ascomycota</taxon>
        <taxon>Pezizomycotina</taxon>
        <taxon>Eurotiomycetes</taxon>
        <taxon>Eurotiomycetidae</taxon>
        <taxon>Eurotiales</taxon>
        <taxon>Aspergillaceae</taxon>
        <taxon>Aspergillus</taxon>
        <taxon>Aspergillus subgen. Fumigati</taxon>
    </lineage>
</organism>
<evidence type="ECO:0000256" key="1">
    <source>
        <dbReference type="SAM" id="Phobius"/>
    </source>
</evidence>
<reference evidence="4" key="1">
    <citation type="submission" date="2020-06" db="EMBL/GenBank/DDBJ databases">
        <title>Draft genome sequences of strains closely related to Aspergillus parafelis and Aspergillus hiratsukae.</title>
        <authorList>
            <person name="Dos Santos R.A.C."/>
            <person name="Rivero-Menendez O."/>
            <person name="Steenwyk J.L."/>
            <person name="Mead M.E."/>
            <person name="Goldman G.H."/>
            <person name="Alastruey-Izquierdo A."/>
            <person name="Rokas A."/>
        </authorList>
    </citation>
    <scope>NUCLEOTIDE SEQUENCE</scope>
    <source>
        <strain evidence="3">CNM-CM5793</strain>
        <strain evidence="4">CNM-CM6106</strain>
    </source>
</reference>
<dbReference type="SUPFAM" id="SSF56112">
    <property type="entry name" value="Protein kinase-like (PK-like)"/>
    <property type="match status" value="1"/>
</dbReference>
<protein>
    <recommendedName>
        <fullName evidence="2">Protein kinase domain-containing protein</fullName>
    </recommendedName>
</protein>
<dbReference type="SUPFAM" id="SSF52540">
    <property type="entry name" value="P-loop containing nucleoside triphosphate hydrolases"/>
    <property type="match status" value="1"/>
</dbReference>
<evidence type="ECO:0000313" key="5">
    <source>
        <dbReference type="Proteomes" id="UP000630445"/>
    </source>
</evidence>
<dbReference type="AlphaFoldDB" id="A0A8H6Q6D3"/>
<dbReference type="GO" id="GO:0005524">
    <property type="term" value="F:ATP binding"/>
    <property type="evidence" value="ECO:0007669"/>
    <property type="project" value="InterPro"/>
</dbReference>
<evidence type="ECO:0000313" key="6">
    <source>
        <dbReference type="Proteomes" id="UP000662466"/>
    </source>
</evidence>
<dbReference type="InterPro" id="IPR011009">
    <property type="entry name" value="Kinase-like_dom_sf"/>
</dbReference>
<dbReference type="OrthoDB" id="202545at2759"/>